<dbReference type="GO" id="GO:0005737">
    <property type="term" value="C:cytoplasm"/>
    <property type="evidence" value="ECO:0007669"/>
    <property type="project" value="UniProtKB-SubCell"/>
</dbReference>
<evidence type="ECO:0000313" key="9">
    <source>
        <dbReference type="EMBL" id="PAV59313.1"/>
    </source>
</evidence>
<evidence type="ECO:0000259" key="8">
    <source>
        <dbReference type="SMART" id="SM00948"/>
    </source>
</evidence>
<evidence type="ECO:0000256" key="4">
    <source>
        <dbReference type="ARBA" id="ARBA00022490"/>
    </source>
</evidence>
<dbReference type="InterPro" id="IPR029055">
    <property type="entry name" value="Ntn_hydrolases_N"/>
</dbReference>
<dbReference type="GO" id="GO:0005634">
    <property type="term" value="C:nucleus"/>
    <property type="evidence" value="ECO:0007669"/>
    <property type="project" value="UniProtKB-SubCell"/>
</dbReference>
<evidence type="ECO:0000256" key="1">
    <source>
        <dbReference type="ARBA" id="ARBA00002000"/>
    </source>
</evidence>
<dbReference type="InterPro" id="IPR001353">
    <property type="entry name" value="Proteasome_sua/b"/>
</dbReference>
<dbReference type="InterPro" id="IPR050115">
    <property type="entry name" value="Proteasome_alpha"/>
</dbReference>
<name>A0A2A2JC81_9BILA</name>
<keyword evidence="4" id="KW-0963">Cytoplasm</keyword>
<comment type="function">
    <text evidence="1">The proteasome is a multicatalytic proteinase complex which is characterized by its ability to cleave peptides with Arg, Phe, Tyr, Leu, and Glu adjacent to the leaving group at neutral or slightly basic pH. The proteasome has an ATP-dependent proteolytic activity.</text>
</comment>
<keyword evidence="5 7" id="KW-0647">Proteasome</keyword>
<organism evidence="9 10">
    <name type="scientific">Diploscapter pachys</name>
    <dbReference type="NCBI Taxonomy" id="2018661"/>
    <lineage>
        <taxon>Eukaryota</taxon>
        <taxon>Metazoa</taxon>
        <taxon>Ecdysozoa</taxon>
        <taxon>Nematoda</taxon>
        <taxon>Chromadorea</taxon>
        <taxon>Rhabditida</taxon>
        <taxon>Rhabditina</taxon>
        <taxon>Rhabditomorpha</taxon>
        <taxon>Rhabditoidea</taxon>
        <taxon>Rhabditidae</taxon>
        <taxon>Diploscapter</taxon>
    </lineage>
</organism>
<dbReference type="Gene3D" id="3.60.20.10">
    <property type="entry name" value="Glutamine Phosphoribosylpyrophosphate, subunit 1, domain 1"/>
    <property type="match status" value="1"/>
</dbReference>
<proteinExistence type="inferred from homology"/>
<feature type="domain" description="Proteasome alpha-type subunits" evidence="8">
    <location>
        <begin position="8"/>
        <end position="30"/>
    </location>
</feature>
<dbReference type="GO" id="GO:0019773">
    <property type="term" value="C:proteasome core complex, alpha-subunit complex"/>
    <property type="evidence" value="ECO:0007669"/>
    <property type="project" value="UniProtKB-UniRule"/>
</dbReference>
<dbReference type="Pfam" id="PF10584">
    <property type="entry name" value="Proteasome_A_N"/>
    <property type="match status" value="1"/>
</dbReference>
<dbReference type="SUPFAM" id="SSF56235">
    <property type="entry name" value="N-terminal nucleophile aminohydrolases (Ntn hydrolases)"/>
    <property type="match status" value="1"/>
</dbReference>
<keyword evidence="6" id="KW-0539">Nucleus</keyword>
<reference evidence="9 10" key="1">
    <citation type="journal article" date="2017" name="Curr. Biol.">
        <title>Genome architecture and evolution of a unichromosomal asexual nematode.</title>
        <authorList>
            <person name="Fradin H."/>
            <person name="Zegar C."/>
            <person name="Gutwein M."/>
            <person name="Lucas J."/>
            <person name="Kovtun M."/>
            <person name="Corcoran D."/>
            <person name="Baugh L.R."/>
            <person name="Kiontke K."/>
            <person name="Gunsalus K."/>
            <person name="Fitch D.H."/>
            <person name="Piano F."/>
        </authorList>
    </citation>
    <scope>NUCLEOTIDE SEQUENCE [LARGE SCALE GENOMIC DNA]</scope>
    <source>
        <strain evidence="9">PF1309</strain>
    </source>
</reference>
<dbReference type="EMBL" id="LIAE01010531">
    <property type="protein sequence ID" value="PAV59313.1"/>
    <property type="molecule type" value="Genomic_DNA"/>
</dbReference>
<gene>
    <name evidence="9" type="ORF">WR25_15655</name>
</gene>
<dbReference type="InterPro" id="IPR023332">
    <property type="entry name" value="Proteasome_alpha-type"/>
</dbReference>
<dbReference type="SMART" id="SM00948">
    <property type="entry name" value="Proteasome_A_N"/>
    <property type="match status" value="1"/>
</dbReference>
<evidence type="ECO:0000256" key="6">
    <source>
        <dbReference type="ARBA" id="ARBA00023242"/>
    </source>
</evidence>
<dbReference type="Proteomes" id="UP000218231">
    <property type="component" value="Unassembled WGS sequence"/>
</dbReference>
<dbReference type="PROSITE" id="PS51475">
    <property type="entry name" value="PROTEASOME_ALPHA_2"/>
    <property type="match status" value="1"/>
</dbReference>
<dbReference type="GO" id="GO:0006511">
    <property type="term" value="P:ubiquitin-dependent protein catabolic process"/>
    <property type="evidence" value="ECO:0007669"/>
    <property type="project" value="InterPro"/>
</dbReference>
<dbReference type="OrthoDB" id="40134at2759"/>
<comment type="caution">
    <text evidence="9">The sequence shown here is derived from an EMBL/GenBank/DDBJ whole genome shotgun (WGS) entry which is preliminary data.</text>
</comment>
<dbReference type="PANTHER" id="PTHR11599">
    <property type="entry name" value="PROTEASOME SUBUNIT ALPHA/BETA"/>
    <property type="match status" value="1"/>
</dbReference>
<dbReference type="AlphaFoldDB" id="A0A2A2JC81"/>
<evidence type="ECO:0000256" key="3">
    <source>
        <dbReference type="ARBA" id="ARBA00004496"/>
    </source>
</evidence>
<comment type="subcellular location">
    <subcellularLocation>
        <location evidence="3">Cytoplasm</location>
    </subcellularLocation>
    <subcellularLocation>
        <location evidence="2">Nucleus</location>
    </subcellularLocation>
</comment>
<evidence type="ECO:0000313" key="10">
    <source>
        <dbReference type="Proteomes" id="UP000218231"/>
    </source>
</evidence>
<dbReference type="STRING" id="2018661.A0A2A2JC81"/>
<dbReference type="Pfam" id="PF00227">
    <property type="entry name" value="Proteasome"/>
    <property type="match status" value="1"/>
</dbReference>
<comment type="similarity">
    <text evidence="7">Belongs to the peptidase T1A family.</text>
</comment>
<sequence length="254" mass="28480">MTSIGTGYDLSAATFSPDGRIFQVEYAQKAVDNSGTVIALRGKNGIVTAVDKVVTSKMFVKNANPRVFNANDQIGMTFCGTYPDCRSLKDYADGQALDHLETFREPEPIHKLADELANFIHQYTLTGHRPFGTAIFLTSWDEKSGGHVYFVEPSGLNYEYRAWAAGKHRQAAKAEIEKLKFEDMDVKELVKEAAKIIIAIRDENKVQDKDVEIEMGWVGSHTNGKHETVPSDIVKDAEKWANEKLEEEEDMDED</sequence>
<evidence type="ECO:0000256" key="2">
    <source>
        <dbReference type="ARBA" id="ARBA00004123"/>
    </source>
</evidence>
<dbReference type="InterPro" id="IPR000426">
    <property type="entry name" value="Proteasome_asu_N"/>
</dbReference>
<evidence type="ECO:0000256" key="5">
    <source>
        <dbReference type="ARBA" id="ARBA00022942"/>
    </source>
</evidence>
<evidence type="ECO:0000256" key="7">
    <source>
        <dbReference type="PROSITE-ProRule" id="PRU00808"/>
    </source>
</evidence>
<accession>A0A2A2JC81</accession>
<dbReference type="FunFam" id="3.60.20.10:FF:000007">
    <property type="entry name" value="Proteasome subunit alpha type"/>
    <property type="match status" value="1"/>
</dbReference>
<keyword evidence="10" id="KW-1185">Reference proteome</keyword>
<protein>
    <recommendedName>
        <fullName evidence="8">Proteasome alpha-type subunits domain-containing protein</fullName>
    </recommendedName>
</protein>